<dbReference type="EMBL" id="SDIL01000122">
    <property type="protein sequence ID" value="RXK35777.1"/>
    <property type="molecule type" value="Genomic_DNA"/>
</dbReference>
<evidence type="ECO:0000256" key="1">
    <source>
        <dbReference type="SAM" id="MobiDB-lite"/>
    </source>
</evidence>
<gene>
    <name evidence="2" type="ORF">M231_06963</name>
</gene>
<evidence type="ECO:0000313" key="2">
    <source>
        <dbReference type="EMBL" id="RXK35777.1"/>
    </source>
</evidence>
<comment type="caution">
    <text evidence="2">The sequence shown here is derived from an EMBL/GenBank/DDBJ whole genome shotgun (WGS) entry which is preliminary data.</text>
</comment>
<name>A0A4Q1BCJ3_TREME</name>
<feature type="compositionally biased region" description="Basic and acidic residues" evidence="1">
    <location>
        <begin position="204"/>
        <end position="216"/>
    </location>
</feature>
<protein>
    <submittedName>
        <fullName evidence="2">Uncharacterized protein</fullName>
    </submittedName>
</protein>
<feature type="compositionally biased region" description="Basic and acidic residues" evidence="1">
    <location>
        <begin position="158"/>
        <end position="170"/>
    </location>
</feature>
<dbReference type="InParanoid" id="A0A4Q1BCJ3"/>
<dbReference type="VEuPathDB" id="FungiDB:TREMEDRAFT_64181"/>
<dbReference type="Proteomes" id="UP000289152">
    <property type="component" value="Unassembled WGS sequence"/>
</dbReference>
<evidence type="ECO:0000313" key="3">
    <source>
        <dbReference type="Proteomes" id="UP000289152"/>
    </source>
</evidence>
<keyword evidence="3" id="KW-1185">Reference proteome</keyword>
<organism evidence="2 3">
    <name type="scientific">Tremella mesenterica</name>
    <name type="common">Jelly fungus</name>
    <dbReference type="NCBI Taxonomy" id="5217"/>
    <lineage>
        <taxon>Eukaryota</taxon>
        <taxon>Fungi</taxon>
        <taxon>Dikarya</taxon>
        <taxon>Basidiomycota</taxon>
        <taxon>Agaricomycotina</taxon>
        <taxon>Tremellomycetes</taxon>
        <taxon>Tremellales</taxon>
        <taxon>Tremellaceae</taxon>
        <taxon>Tremella</taxon>
    </lineage>
</organism>
<dbReference type="AlphaFoldDB" id="A0A4Q1BCJ3"/>
<proteinExistence type="predicted"/>
<reference evidence="2 3" key="1">
    <citation type="submission" date="2016-06" db="EMBL/GenBank/DDBJ databases">
        <title>Evolution of pathogenesis and genome organization in the Tremellales.</title>
        <authorList>
            <person name="Cuomo C."/>
            <person name="Litvintseva A."/>
            <person name="Heitman J."/>
            <person name="Chen Y."/>
            <person name="Sun S."/>
            <person name="Springer D."/>
            <person name="Dromer F."/>
            <person name="Young S."/>
            <person name="Zeng Q."/>
            <person name="Chapman S."/>
            <person name="Gujja S."/>
            <person name="Saif S."/>
            <person name="Birren B."/>
        </authorList>
    </citation>
    <scope>NUCLEOTIDE SEQUENCE [LARGE SCALE GENOMIC DNA]</scope>
    <source>
        <strain evidence="2 3">ATCC 28783</strain>
    </source>
</reference>
<sequence length="216" mass="24017">MNIQSTATSTSPIKQTILPTAEEQLSDAEGFTEADDRRHIPGLLNDKERSGFEEEYQLWQTCADQSSTQAGWGKWYTQPLPSNNTQAQTNHAIISSPTQLPSTSQSSMKSPTFTRHESRRSRHDSSVSINSTGLDPKASEWNPDGVLPEATKEWSSLEEAHGTDCSRESRGIQSTPGTLLTRRTIGTMETTEKTLTRGSNPKRRSTDQESYTHDPF</sequence>
<feature type="region of interest" description="Disordered" evidence="1">
    <location>
        <begin position="95"/>
        <end position="216"/>
    </location>
</feature>
<feature type="compositionally biased region" description="Low complexity" evidence="1">
    <location>
        <begin position="95"/>
        <end position="107"/>
    </location>
</feature>
<accession>A0A4Q1BCJ3</accession>